<feature type="region of interest" description="Disordered" evidence="1">
    <location>
        <begin position="327"/>
        <end position="348"/>
    </location>
</feature>
<gene>
    <name evidence="2" type="ORF">BT63DRAFT_458724</name>
</gene>
<feature type="compositionally biased region" description="Polar residues" evidence="1">
    <location>
        <begin position="81"/>
        <end position="90"/>
    </location>
</feature>
<evidence type="ECO:0000256" key="1">
    <source>
        <dbReference type="SAM" id="MobiDB-lite"/>
    </source>
</evidence>
<evidence type="ECO:0008006" key="4">
    <source>
        <dbReference type="Google" id="ProtNLM"/>
    </source>
</evidence>
<feature type="region of interest" description="Disordered" evidence="1">
    <location>
        <begin position="78"/>
        <end position="121"/>
    </location>
</feature>
<reference evidence="2" key="1">
    <citation type="journal article" date="2020" name="Stud. Mycol.">
        <title>101 Dothideomycetes genomes: a test case for predicting lifestyles and emergence of pathogens.</title>
        <authorList>
            <person name="Haridas S."/>
            <person name="Albert R."/>
            <person name="Binder M."/>
            <person name="Bloem J."/>
            <person name="Labutti K."/>
            <person name="Salamov A."/>
            <person name="Andreopoulos B."/>
            <person name="Baker S."/>
            <person name="Barry K."/>
            <person name="Bills G."/>
            <person name="Bluhm B."/>
            <person name="Cannon C."/>
            <person name="Castanera R."/>
            <person name="Culley D."/>
            <person name="Daum C."/>
            <person name="Ezra D."/>
            <person name="Gonzalez J."/>
            <person name="Henrissat B."/>
            <person name="Kuo A."/>
            <person name="Liang C."/>
            <person name="Lipzen A."/>
            <person name="Lutzoni F."/>
            <person name="Magnuson J."/>
            <person name="Mondo S."/>
            <person name="Nolan M."/>
            <person name="Ohm R."/>
            <person name="Pangilinan J."/>
            <person name="Park H.-J."/>
            <person name="Ramirez L."/>
            <person name="Alfaro M."/>
            <person name="Sun H."/>
            <person name="Tritt A."/>
            <person name="Yoshinaga Y."/>
            <person name="Zwiers L.-H."/>
            <person name="Turgeon B."/>
            <person name="Goodwin S."/>
            <person name="Spatafora J."/>
            <person name="Crous P."/>
            <person name="Grigoriev I."/>
        </authorList>
    </citation>
    <scope>NUCLEOTIDE SEQUENCE</scope>
    <source>
        <strain evidence="2">CBS 115976</strain>
    </source>
</reference>
<keyword evidence="3" id="KW-1185">Reference proteome</keyword>
<feature type="compositionally biased region" description="Basic and acidic residues" evidence="1">
    <location>
        <begin position="156"/>
        <end position="167"/>
    </location>
</feature>
<sequence>MVRASKDYHPAKPASRSLQYTDTLEAGGNCKALKSADDCLFTRTGYLGLEAITHVTDKYHDIIYEKFGKVGPWISEKAVPSRSQSRNPKGSHSRPVSPIEMPSYEEERRHSSRRRSRRDDYDNYSDEDIVIERRRDRSRRRDGSRGSYYAEKDKVEEWARESRHDHNATTPQIKVDTTHIYPPPPLPMSPPYPTTAGPLVAMPPDAPYPLIRAHSDDPRPRETQLLPRGRAPVARARSAIALRQRSRSWSRGSDEERHHHHHRRRAHSRERDGGHKHDSKKFNHVTAGLAGAIAGGFIGKQVSKGDLAATVGAAVVGALGAGLAEKQWERHRDGHRREEKRWEHEWRR</sequence>
<dbReference type="EMBL" id="MU004239">
    <property type="protein sequence ID" value="KAF2666361.1"/>
    <property type="molecule type" value="Genomic_DNA"/>
</dbReference>
<feature type="compositionally biased region" description="Basic residues" evidence="1">
    <location>
        <begin position="258"/>
        <end position="268"/>
    </location>
</feature>
<dbReference type="AlphaFoldDB" id="A0A6A6U447"/>
<accession>A0A6A6U447</accession>
<feature type="region of interest" description="Disordered" evidence="1">
    <location>
        <begin position="215"/>
        <end position="281"/>
    </location>
</feature>
<organism evidence="2 3">
    <name type="scientific">Microthyrium microscopicum</name>
    <dbReference type="NCBI Taxonomy" id="703497"/>
    <lineage>
        <taxon>Eukaryota</taxon>
        <taxon>Fungi</taxon>
        <taxon>Dikarya</taxon>
        <taxon>Ascomycota</taxon>
        <taxon>Pezizomycotina</taxon>
        <taxon>Dothideomycetes</taxon>
        <taxon>Dothideomycetes incertae sedis</taxon>
        <taxon>Microthyriales</taxon>
        <taxon>Microthyriaceae</taxon>
        <taxon>Microthyrium</taxon>
    </lineage>
</organism>
<proteinExistence type="predicted"/>
<evidence type="ECO:0000313" key="2">
    <source>
        <dbReference type="EMBL" id="KAF2666361.1"/>
    </source>
</evidence>
<protein>
    <recommendedName>
        <fullName evidence="4">Glycine zipper 2TM domain-containing protein</fullName>
    </recommendedName>
</protein>
<feature type="region of interest" description="Disordered" evidence="1">
    <location>
        <begin position="156"/>
        <end position="177"/>
    </location>
</feature>
<dbReference type="Proteomes" id="UP000799302">
    <property type="component" value="Unassembled WGS sequence"/>
</dbReference>
<name>A0A6A6U447_9PEZI</name>
<evidence type="ECO:0000313" key="3">
    <source>
        <dbReference type="Proteomes" id="UP000799302"/>
    </source>
</evidence>